<keyword evidence="6 7" id="KW-0472">Membrane</keyword>
<sequence>MRFNPWIMIFVGGLFEAVWATTMNMSDGFTDLFWTPVTFGISLISVWFLYQGFRMGLPVGSSYAAWTGCGTVLSTVFGLVFYDQLLSGLQVLFLAILIGGILLLQYVDDPSRKTKEEKENQSE</sequence>
<dbReference type="Proteomes" id="UP000273278">
    <property type="component" value="Chromosome"/>
</dbReference>
<organism evidence="8 9">
    <name type="scientific">Methanomethylophilus alvi</name>
    <dbReference type="NCBI Taxonomy" id="1291540"/>
    <lineage>
        <taxon>Archaea</taxon>
        <taxon>Methanobacteriati</taxon>
        <taxon>Thermoplasmatota</taxon>
        <taxon>Thermoplasmata</taxon>
        <taxon>Methanomassiliicoccales</taxon>
        <taxon>Methanomethylophilaceae</taxon>
        <taxon>Methanomethylophilus</taxon>
    </lineage>
</organism>
<dbReference type="SUPFAM" id="SSF103481">
    <property type="entry name" value="Multidrug resistance efflux transporter EmrE"/>
    <property type="match status" value="1"/>
</dbReference>
<feature type="transmembrane region" description="Helical" evidence="7">
    <location>
        <begin position="7"/>
        <end position="26"/>
    </location>
</feature>
<evidence type="ECO:0000256" key="6">
    <source>
        <dbReference type="ARBA" id="ARBA00023136"/>
    </source>
</evidence>
<protein>
    <submittedName>
        <fullName evidence="8">Quaternary ammonium compound-resistance protein sugE</fullName>
    </submittedName>
</protein>
<dbReference type="OMA" id="WTATTIT"/>
<dbReference type="InterPro" id="IPR000390">
    <property type="entry name" value="Small_drug/metabolite_transptr"/>
</dbReference>
<dbReference type="AlphaFoldDB" id="A0A3G3IFL3"/>
<evidence type="ECO:0000313" key="8">
    <source>
        <dbReference type="EMBL" id="AYQ54605.1"/>
    </source>
</evidence>
<feature type="transmembrane region" description="Helical" evidence="7">
    <location>
        <begin position="62"/>
        <end position="82"/>
    </location>
</feature>
<dbReference type="PANTHER" id="PTHR30561:SF0">
    <property type="entry name" value="GUANIDINIUM EXPORTER"/>
    <property type="match status" value="1"/>
</dbReference>
<name>A0A3G3IFL3_9ARCH</name>
<evidence type="ECO:0000256" key="4">
    <source>
        <dbReference type="ARBA" id="ARBA00022692"/>
    </source>
</evidence>
<dbReference type="RefSeq" id="WP_015504322.1">
    <property type="nucleotide sequence ID" value="NZ_CP017686.1"/>
</dbReference>
<reference evidence="8 9" key="1">
    <citation type="submission" date="2016-10" db="EMBL/GenBank/DDBJ databases">
        <title>Complete genome of the TMA-utilizing, human hosted archaeon Methanomethylophilus alvus Gen. nov, sp. nov., strain Mx-05, derived from a pure culture.</title>
        <authorList>
            <person name="Brugere J.-F."/>
            <person name="Ben Hania W."/>
            <person name="Chaudhary P.P."/>
            <person name="Gaci N."/>
            <person name="Borrel G."/>
            <person name="Cao Van Tuat L."/>
            <person name="Fardeau M.-L."/>
            <person name="Harris H.M.B."/>
            <person name="O'Toole P.W."/>
            <person name="Ollivier B."/>
        </authorList>
    </citation>
    <scope>NUCLEOTIDE SEQUENCE [LARGE SCALE GENOMIC DNA]</scope>
    <source>
        <strain evidence="8 9">Mx-05</strain>
    </source>
</reference>
<dbReference type="GO" id="GO:0022857">
    <property type="term" value="F:transmembrane transporter activity"/>
    <property type="evidence" value="ECO:0007669"/>
    <property type="project" value="InterPro"/>
</dbReference>
<feature type="transmembrane region" description="Helical" evidence="7">
    <location>
        <begin position="88"/>
        <end position="107"/>
    </location>
</feature>
<dbReference type="EMBL" id="CP017686">
    <property type="protein sequence ID" value="AYQ54605.1"/>
    <property type="molecule type" value="Genomic_DNA"/>
</dbReference>
<keyword evidence="5 7" id="KW-1133">Transmembrane helix</keyword>
<evidence type="ECO:0000256" key="2">
    <source>
        <dbReference type="ARBA" id="ARBA00022448"/>
    </source>
</evidence>
<dbReference type="InterPro" id="IPR045324">
    <property type="entry name" value="Small_multidrug_res"/>
</dbReference>
<keyword evidence="4 7" id="KW-0812">Transmembrane</keyword>
<dbReference type="Gene3D" id="1.10.3730.20">
    <property type="match status" value="1"/>
</dbReference>
<dbReference type="InterPro" id="IPR037185">
    <property type="entry name" value="EmrE-like"/>
</dbReference>
<evidence type="ECO:0000256" key="5">
    <source>
        <dbReference type="ARBA" id="ARBA00022989"/>
    </source>
</evidence>
<evidence type="ECO:0000256" key="1">
    <source>
        <dbReference type="ARBA" id="ARBA00004651"/>
    </source>
</evidence>
<dbReference type="GO" id="GO:0005886">
    <property type="term" value="C:plasma membrane"/>
    <property type="evidence" value="ECO:0007669"/>
    <property type="project" value="UniProtKB-SubCell"/>
</dbReference>
<dbReference type="Pfam" id="PF00893">
    <property type="entry name" value="Multi_Drug_Res"/>
    <property type="match status" value="1"/>
</dbReference>
<evidence type="ECO:0000256" key="3">
    <source>
        <dbReference type="ARBA" id="ARBA00022475"/>
    </source>
</evidence>
<keyword evidence="2" id="KW-0813">Transport</keyword>
<comment type="subcellular location">
    <subcellularLocation>
        <location evidence="1">Cell membrane</location>
        <topology evidence="1">Multi-pass membrane protein</topology>
    </subcellularLocation>
</comment>
<dbReference type="PANTHER" id="PTHR30561">
    <property type="entry name" value="SMR FAMILY PROTON-DEPENDENT DRUG EFFLUX TRANSPORTER SUGE"/>
    <property type="match status" value="1"/>
</dbReference>
<feature type="transmembrane region" description="Helical" evidence="7">
    <location>
        <begin position="32"/>
        <end position="50"/>
    </location>
</feature>
<proteinExistence type="predicted"/>
<dbReference type="GeneID" id="41321225"/>
<keyword evidence="3" id="KW-1003">Cell membrane</keyword>
<accession>A0A3G3IFL3</accession>
<evidence type="ECO:0000256" key="7">
    <source>
        <dbReference type="SAM" id="Phobius"/>
    </source>
</evidence>
<gene>
    <name evidence="8" type="ORF">BKD89_02120</name>
</gene>
<evidence type="ECO:0000313" key="9">
    <source>
        <dbReference type="Proteomes" id="UP000273278"/>
    </source>
</evidence>